<evidence type="ECO:0000259" key="9">
    <source>
        <dbReference type="Pfam" id="PF23602"/>
    </source>
</evidence>
<dbReference type="PANTHER" id="PTHR18849">
    <property type="entry name" value="LEUCINE RICH REPEAT PROTEIN"/>
    <property type="match status" value="1"/>
</dbReference>
<name>A0AAD5H425_9CHLO</name>
<keyword evidence="5" id="KW-0969">Cilium</keyword>
<dbReference type="Pfam" id="PF23602">
    <property type="entry name" value="CS_DNAAF11_C"/>
    <property type="match status" value="1"/>
</dbReference>
<evidence type="ECO:0000313" key="11">
    <source>
        <dbReference type="Proteomes" id="UP001205105"/>
    </source>
</evidence>
<comment type="caution">
    <text evidence="10">The sequence shown here is derived from an EMBL/GenBank/DDBJ whole genome shotgun (WGS) entry which is preliminary data.</text>
</comment>
<dbReference type="SUPFAM" id="SSF52058">
    <property type="entry name" value="L domain-like"/>
    <property type="match status" value="1"/>
</dbReference>
<comment type="subcellular location">
    <subcellularLocation>
        <location evidence="1">Cytoplasm</location>
        <location evidence="1">Cytoskeleton</location>
        <location evidence="1">Cilium axoneme</location>
    </subcellularLocation>
</comment>
<dbReference type="Proteomes" id="UP001205105">
    <property type="component" value="Unassembled WGS sequence"/>
</dbReference>
<dbReference type="InterPro" id="IPR032675">
    <property type="entry name" value="LRR_dom_sf"/>
</dbReference>
<gene>
    <name evidence="10" type="ORF">COHA_003297</name>
</gene>
<evidence type="ECO:0000256" key="3">
    <source>
        <dbReference type="ARBA" id="ARBA00022614"/>
    </source>
</evidence>
<keyword evidence="3" id="KW-0433">Leucine-rich repeat</keyword>
<evidence type="ECO:0000256" key="5">
    <source>
        <dbReference type="ARBA" id="ARBA00023069"/>
    </source>
</evidence>
<dbReference type="PROSITE" id="PS51450">
    <property type="entry name" value="LRR"/>
    <property type="match status" value="1"/>
</dbReference>
<evidence type="ECO:0000256" key="2">
    <source>
        <dbReference type="ARBA" id="ARBA00022490"/>
    </source>
</evidence>
<feature type="domain" description="Dynein axonemal assembly factor 11-like CS" evidence="9">
    <location>
        <begin position="197"/>
        <end position="297"/>
    </location>
</feature>
<organism evidence="10 11">
    <name type="scientific">Chlorella ohadii</name>
    <dbReference type="NCBI Taxonomy" id="2649997"/>
    <lineage>
        <taxon>Eukaryota</taxon>
        <taxon>Viridiplantae</taxon>
        <taxon>Chlorophyta</taxon>
        <taxon>core chlorophytes</taxon>
        <taxon>Trebouxiophyceae</taxon>
        <taxon>Chlorellales</taxon>
        <taxon>Chlorellaceae</taxon>
        <taxon>Chlorella clade</taxon>
        <taxon>Chlorella</taxon>
    </lineage>
</organism>
<dbReference type="GO" id="GO:0005930">
    <property type="term" value="C:axoneme"/>
    <property type="evidence" value="ECO:0007669"/>
    <property type="project" value="UniProtKB-SubCell"/>
</dbReference>
<evidence type="ECO:0000256" key="7">
    <source>
        <dbReference type="ARBA" id="ARBA00049982"/>
    </source>
</evidence>
<dbReference type="EMBL" id="JADXDR010000043">
    <property type="protein sequence ID" value="KAI7843126.1"/>
    <property type="molecule type" value="Genomic_DNA"/>
</dbReference>
<feature type="region of interest" description="Disordered" evidence="8">
    <location>
        <begin position="170"/>
        <end position="200"/>
    </location>
</feature>
<evidence type="ECO:0000256" key="6">
    <source>
        <dbReference type="ARBA" id="ARBA00023273"/>
    </source>
</evidence>
<protein>
    <recommendedName>
        <fullName evidence="9">Dynein axonemal assembly factor 11-like CS domain-containing protein</fullName>
    </recommendedName>
</protein>
<dbReference type="InterPro" id="IPR001611">
    <property type="entry name" value="Leu-rich_rpt"/>
</dbReference>
<keyword evidence="11" id="KW-1185">Reference proteome</keyword>
<dbReference type="PANTHER" id="PTHR18849:SF0">
    <property type="entry name" value="CILIA- AND FLAGELLA-ASSOCIATED PROTEIN 410-RELATED"/>
    <property type="match status" value="1"/>
</dbReference>
<evidence type="ECO:0000313" key="10">
    <source>
        <dbReference type="EMBL" id="KAI7843126.1"/>
    </source>
</evidence>
<feature type="compositionally biased region" description="Basic and acidic residues" evidence="8">
    <location>
        <begin position="170"/>
        <end position="182"/>
    </location>
</feature>
<dbReference type="InterPro" id="IPR056496">
    <property type="entry name" value="CS_DNAAF11_C"/>
</dbReference>
<accession>A0AAD5H425</accession>
<evidence type="ECO:0000256" key="1">
    <source>
        <dbReference type="ARBA" id="ARBA00004430"/>
    </source>
</evidence>
<dbReference type="Gene3D" id="3.80.10.10">
    <property type="entry name" value="Ribonuclease Inhibitor"/>
    <property type="match status" value="1"/>
</dbReference>
<dbReference type="AlphaFoldDB" id="A0AAD5H425"/>
<keyword evidence="4" id="KW-0677">Repeat</keyword>
<evidence type="ECO:0000256" key="8">
    <source>
        <dbReference type="SAM" id="MobiDB-lite"/>
    </source>
</evidence>
<keyword evidence="2" id="KW-0963">Cytoplasm</keyword>
<sequence length="367" mass="39297">MAPITEALLELEVLNLAVNNIQRVQNLQRCESLRCLDLSVNFIDRAGLLSLRSLQENEHLEELHLLGNPCTRWPGYRPYVVGTLPRLRRLDGEQVLPSERIAAAQQLPALEARLRAELLAEGIDPDAAAQVEDDSLLDAEDIPETGYVDESGQLRRPWCPATRILDHREAAAEAAAAEEKRRAAQTKGGDGLGLEAPEPPPRTCFPELKEGEPLYQKNEGKWEFTLQESGDGRALQLDVALGRYLDTSAIQADVQPTFVRLLARGRLLQLALPAEVRPDAAVAQRSKTTGNLLVTMPLAAPAATGTGGGAARSVLRPENAAGSKVGGRGGKAAVRGAEVPELAPALVRTAEAGGAGAEDAEDDLPPL</sequence>
<keyword evidence="6" id="KW-0966">Cell projection</keyword>
<comment type="similarity">
    <text evidence="7">Belongs to the tilB family.</text>
</comment>
<proteinExistence type="inferred from homology"/>
<evidence type="ECO:0000256" key="4">
    <source>
        <dbReference type="ARBA" id="ARBA00022737"/>
    </source>
</evidence>
<reference evidence="10" key="1">
    <citation type="submission" date="2020-11" db="EMBL/GenBank/DDBJ databases">
        <title>Chlorella ohadii genome sequencing and assembly.</title>
        <authorList>
            <person name="Murik O."/>
            <person name="Treves H."/>
            <person name="Kedem I."/>
            <person name="Shotland Y."/>
            <person name="Kaplan A."/>
        </authorList>
    </citation>
    <scope>NUCLEOTIDE SEQUENCE</scope>
    <source>
        <strain evidence="10">1</strain>
    </source>
</reference>